<feature type="compositionally biased region" description="Polar residues" evidence="1">
    <location>
        <begin position="13"/>
        <end position="24"/>
    </location>
</feature>
<organism evidence="3 4">
    <name type="scientific">Hericium alpestre</name>
    <dbReference type="NCBI Taxonomy" id="135208"/>
    <lineage>
        <taxon>Eukaryota</taxon>
        <taxon>Fungi</taxon>
        <taxon>Dikarya</taxon>
        <taxon>Basidiomycota</taxon>
        <taxon>Agaricomycotina</taxon>
        <taxon>Agaricomycetes</taxon>
        <taxon>Russulales</taxon>
        <taxon>Hericiaceae</taxon>
        <taxon>Hericium</taxon>
    </lineage>
</organism>
<accession>A0A4Y9ZJD2</accession>
<dbReference type="EMBL" id="SFCI01001855">
    <property type="protein sequence ID" value="TFY74822.1"/>
    <property type="molecule type" value="Genomic_DNA"/>
</dbReference>
<evidence type="ECO:0000313" key="3">
    <source>
        <dbReference type="EMBL" id="TFY74822.1"/>
    </source>
</evidence>
<feature type="compositionally biased region" description="Low complexity" evidence="1">
    <location>
        <begin position="86"/>
        <end position="104"/>
    </location>
</feature>
<feature type="compositionally biased region" description="Basic and acidic residues" evidence="1">
    <location>
        <begin position="1"/>
        <end position="10"/>
    </location>
</feature>
<protein>
    <recommendedName>
        <fullName evidence="2">SUZ domain-containing protein</fullName>
    </recommendedName>
</protein>
<keyword evidence="4" id="KW-1185">Reference proteome</keyword>
<dbReference type="PROSITE" id="PS51673">
    <property type="entry name" value="SUZ"/>
    <property type="match status" value="1"/>
</dbReference>
<dbReference type="Pfam" id="PF12752">
    <property type="entry name" value="SUZ"/>
    <property type="match status" value="1"/>
</dbReference>
<comment type="caution">
    <text evidence="3">The sequence shown here is derived from an EMBL/GenBank/DDBJ whole genome shotgun (WGS) entry which is preliminary data.</text>
</comment>
<name>A0A4Y9ZJD2_9AGAM</name>
<evidence type="ECO:0000313" key="4">
    <source>
        <dbReference type="Proteomes" id="UP000298061"/>
    </source>
</evidence>
<sequence length="190" mass="20432">MVKEPIKDPWDEPSTSSKRPSNNEPIPDEWDADDNEDEADNQKIWQDANAKAPMPQLRIAPSSTAPGGVTLPPAAFQAPIRILKRNPAGSSTSSASNSGSGTPNHQSFAEREARYQAARERIFASKDPDEQTRSSSEGTESRQSNVIRNPKGPGDEGKPGGNTSRGFRRLGEMPPVGSPDNNEPASMPAN</sequence>
<feature type="region of interest" description="Disordered" evidence="1">
    <location>
        <begin position="1"/>
        <end position="190"/>
    </location>
</feature>
<dbReference type="InterPro" id="IPR024771">
    <property type="entry name" value="SUZ"/>
</dbReference>
<dbReference type="STRING" id="135208.A0A4Y9ZJD2"/>
<evidence type="ECO:0000259" key="2">
    <source>
        <dbReference type="PROSITE" id="PS51673"/>
    </source>
</evidence>
<dbReference type="AlphaFoldDB" id="A0A4Y9ZJD2"/>
<proteinExistence type="predicted"/>
<evidence type="ECO:0000256" key="1">
    <source>
        <dbReference type="SAM" id="MobiDB-lite"/>
    </source>
</evidence>
<feature type="domain" description="SUZ" evidence="2">
    <location>
        <begin position="53"/>
        <end position="127"/>
    </location>
</feature>
<gene>
    <name evidence="3" type="ORF">EWM64_g9190</name>
</gene>
<reference evidence="3 4" key="1">
    <citation type="submission" date="2019-02" db="EMBL/GenBank/DDBJ databases">
        <title>Genome sequencing of the rare red list fungi Hericium alpestre (H. flagellum).</title>
        <authorList>
            <person name="Buettner E."/>
            <person name="Kellner H."/>
        </authorList>
    </citation>
    <scope>NUCLEOTIDE SEQUENCE [LARGE SCALE GENOMIC DNA]</scope>
    <source>
        <strain evidence="3 4">DSM 108284</strain>
    </source>
</reference>
<dbReference type="Proteomes" id="UP000298061">
    <property type="component" value="Unassembled WGS sequence"/>
</dbReference>
<feature type="compositionally biased region" description="Polar residues" evidence="1">
    <location>
        <begin position="133"/>
        <end position="147"/>
    </location>
</feature>
<dbReference type="OrthoDB" id="5373615at2759"/>
<feature type="compositionally biased region" description="Basic and acidic residues" evidence="1">
    <location>
        <begin position="108"/>
        <end position="132"/>
    </location>
</feature>
<feature type="compositionally biased region" description="Polar residues" evidence="1">
    <location>
        <begin position="179"/>
        <end position="190"/>
    </location>
</feature>
<feature type="compositionally biased region" description="Acidic residues" evidence="1">
    <location>
        <begin position="26"/>
        <end position="39"/>
    </location>
</feature>